<protein>
    <submittedName>
        <fullName evidence="1">Uncharacterized protein</fullName>
    </submittedName>
</protein>
<organism evidence="1 2">
    <name type="scientific">Phytophthora nicotianae P1976</name>
    <dbReference type="NCBI Taxonomy" id="1317066"/>
    <lineage>
        <taxon>Eukaryota</taxon>
        <taxon>Sar</taxon>
        <taxon>Stramenopiles</taxon>
        <taxon>Oomycota</taxon>
        <taxon>Peronosporomycetes</taxon>
        <taxon>Peronosporales</taxon>
        <taxon>Peronosporaceae</taxon>
        <taxon>Phytophthora</taxon>
    </lineage>
</organism>
<dbReference type="Proteomes" id="UP000028582">
    <property type="component" value="Unassembled WGS sequence"/>
</dbReference>
<reference evidence="1 2" key="1">
    <citation type="submission" date="2013-11" db="EMBL/GenBank/DDBJ databases">
        <title>The Genome Sequence of Phytophthora parasitica P1976.</title>
        <authorList>
            <consortium name="The Broad Institute Genomics Platform"/>
            <person name="Russ C."/>
            <person name="Tyler B."/>
            <person name="Panabieres F."/>
            <person name="Shan W."/>
            <person name="Tripathy S."/>
            <person name="Grunwald N."/>
            <person name="Machado M."/>
            <person name="Johnson C.S."/>
            <person name="Walker B."/>
            <person name="Young S."/>
            <person name="Zeng Q."/>
            <person name="Gargeya S."/>
            <person name="Fitzgerald M."/>
            <person name="Haas B."/>
            <person name="Abouelleil A."/>
            <person name="Allen A.W."/>
            <person name="Alvarado L."/>
            <person name="Arachchi H.M."/>
            <person name="Berlin A.M."/>
            <person name="Chapman S.B."/>
            <person name="Gainer-Dewar J."/>
            <person name="Goldberg J."/>
            <person name="Griggs A."/>
            <person name="Gujja S."/>
            <person name="Hansen M."/>
            <person name="Howarth C."/>
            <person name="Imamovic A."/>
            <person name="Ireland A."/>
            <person name="Larimer J."/>
            <person name="McCowan C."/>
            <person name="Murphy C."/>
            <person name="Pearson M."/>
            <person name="Poon T.W."/>
            <person name="Priest M."/>
            <person name="Roberts A."/>
            <person name="Saif S."/>
            <person name="Shea T."/>
            <person name="Sisk P."/>
            <person name="Sykes S."/>
            <person name="Wortman J."/>
            <person name="Nusbaum C."/>
            <person name="Birren B."/>
        </authorList>
    </citation>
    <scope>NUCLEOTIDE SEQUENCE [LARGE SCALE GENOMIC DNA]</scope>
    <source>
        <strain evidence="1 2">P1976</strain>
    </source>
</reference>
<evidence type="ECO:0000313" key="1">
    <source>
        <dbReference type="EMBL" id="ETO72078.1"/>
    </source>
</evidence>
<proteinExistence type="predicted"/>
<name>A0A080ZZL7_PHYNI</name>
<dbReference type="AlphaFoldDB" id="A0A080ZZL7"/>
<feature type="non-terminal residue" evidence="1">
    <location>
        <position position="1"/>
    </location>
</feature>
<comment type="caution">
    <text evidence="1">The sequence shown here is derived from an EMBL/GenBank/DDBJ whole genome shotgun (WGS) entry which is preliminary data.</text>
</comment>
<gene>
    <name evidence="1" type="ORF">F444_11694</name>
</gene>
<dbReference type="EMBL" id="ANJA01002106">
    <property type="protein sequence ID" value="ETO72078.1"/>
    <property type="molecule type" value="Genomic_DNA"/>
</dbReference>
<feature type="non-terminal residue" evidence="1">
    <location>
        <position position="83"/>
    </location>
</feature>
<sequence length="83" mass="9395">EDGQLAAKLDDVVYLIDGLLKPVRTPRARLAQTRSVLELVHLVLDPHILQAVELSSQRLNVRNKLKLLLVRLKDTSDEMSRLS</sequence>
<evidence type="ECO:0000313" key="2">
    <source>
        <dbReference type="Proteomes" id="UP000028582"/>
    </source>
</evidence>
<accession>A0A080ZZL7</accession>